<reference evidence="2 3" key="1">
    <citation type="submission" date="2019-08" db="EMBL/GenBank/DDBJ databases">
        <title>Deep-cultivation of Planctomycetes and their phenomic and genomic characterization uncovers novel biology.</title>
        <authorList>
            <person name="Wiegand S."/>
            <person name="Jogler M."/>
            <person name="Boedeker C."/>
            <person name="Pinto D."/>
            <person name="Vollmers J."/>
            <person name="Rivas-Marin E."/>
            <person name="Kohn T."/>
            <person name="Peeters S.H."/>
            <person name="Heuer A."/>
            <person name="Rast P."/>
            <person name="Oberbeckmann S."/>
            <person name="Bunk B."/>
            <person name="Jeske O."/>
            <person name="Meyerdierks A."/>
            <person name="Storesund J.E."/>
            <person name="Kallscheuer N."/>
            <person name="Luecker S."/>
            <person name="Lage O.M."/>
            <person name="Pohl T."/>
            <person name="Merkel B.J."/>
            <person name="Hornburger P."/>
            <person name="Mueller R.-W."/>
            <person name="Bruemmer F."/>
            <person name="Labrenz M."/>
            <person name="Spormann A.M."/>
            <person name="Op den Camp H."/>
            <person name="Overmann J."/>
            <person name="Amann R."/>
            <person name="Jetten M.S.M."/>
            <person name="Mascher T."/>
            <person name="Medema M.H."/>
            <person name="Devos D.P."/>
            <person name="Kaster A.-K."/>
            <person name="Ovreas L."/>
            <person name="Rohde M."/>
            <person name="Galperin M.Y."/>
            <person name="Jogler C."/>
        </authorList>
    </citation>
    <scope>NUCLEOTIDE SEQUENCE [LARGE SCALE GENOMIC DNA]</scope>
    <source>
        <strain evidence="2 3">UC8</strain>
    </source>
</reference>
<keyword evidence="1" id="KW-0472">Membrane</keyword>
<proteinExistence type="predicted"/>
<protein>
    <submittedName>
        <fullName evidence="2">Uncharacterized protein</fullName>
    </submittedName>
</protein>
<sequence length="125" mass="13885">MSRHDWNSHSIEVKSIAHARYLWLAVSLYVFVDGEQVGFSSNKLEGLRTKVPFSINGTHGVVTSRANSAHHRIRYTIEMDGKCIGEGSTYAANWYKAYLSYAAWGVVLGLLLLGVAIRLGVFPMP</sequence>
<feature type="transmembrane region" description="Helical" evidence="1">
    <location>
        <begin position="101"/>
        <end position="121"/>
    </location>
</feature>
<keyword evidence="3" id="KW-1185">Reference proteome</keyword>
<dbReference type="EMBL" id="CP042914">
    <property type="protein sequence ID" value="QEG38964.1"/>
    <property type="molecule type" value="Genomic_DNA"/>
</dbReference>
<evidence type="ECO:0000256" key="1">
    <source>
        <dbReference type="SAM" id="Phobius"/>
    </source>
</evidence>
<dbReference type="Proteomes" id="UP000325286">
    <property type="component" value="Chromosome"/>
</dbReference>
<evidence type="ECO:0000313" key="3">
    <source>
        <dbReference type="Proteomes" id="UP000325286"/>
    </source>
</evidence>
<keyword evidence="1" id="KW-1133">Transmembrane helix</keyword>
<name>A0A5B9QJ89_9BACT</name>
<gene>
    <name evidence="2" type="ORF">UC8_09250</name>
</gene>
<evidence type="ECO:0000313" key="2">
    <source>
        <dbReference type="EMBL" id="QEG38964.1"/>
    </source>
</evidence>
<accession>A0A5B9QJ89</accession>
<organism evidence="2 3">
    <name type="scientific">Roseimaritima ulvae</name>
    <dbReference type="NCBI Taxonomy" id="980254"/>
    <lineage>
        <taxon>Bacteria</taxon>
        <taxon>Pseudomonadati</taxon>
        <taxon>Planctomycetota</taxon>
        <taxon>Planctomycetia</taxon>
        <taxon>Pirellulales</taxon>
        <taxon>Pirellulaceae</taxon>
        <taxon>Roseimaritima</taxon>
    </lineage>
</organism>
<keyword evidence="1" id="KW-0812">Transmembrane</keyword>
<dbReference type="AlphaFoldDB" id="A0A5B9QJ89"/>
<dbReference type="KEGG" id="rul:UC8_09250"/>
<dbReference type="RefSeq" id="WP_148080108.1">
    <property type="nucleotide sequence ID" value="NZ_CP042914.1"/>
</dbReference>